<dbReference type="InterPro" id="IPR001650">
    <property type="entry name" value="Helicase_C-like"/>
</dbReference>
<dbReference type="PROSITE" id="PS51194">
    <property type="entry name" value="HELICASE_CTER"/>
    <property type="match status" value="1"/>
</dbReference>
<dbReference type="EMBL" id="HACM01006260">
    <property type="protein sequence ID" value="CRZ06702.1"/>
    <property type="molecule type" value="Transcribed_RNA"/>
</dbReference>
<protein>
    <recommendedName>
        <fullName evidence="3">DNA 3'-5' helicase</fullName>
        <ecNumber evidence="3">5.6.2.4</ecNumber>
    </recommendedName>
</protein>
<dbReference type="GO" id="GO:0005634">
    <property type="term" value="C:nucleus"/>
    <property type="evidence" value="ECO:0007669"/>
    <property type="project" value="TreeGrafter"/>
</dbReference>
<evidence type="ECO:0000256" key="2">
    <source>
        <dbReference type="ARBA" id="ARBA00034617"/>
    </source>
</evidence>
<evidence type="ECO:0000256" key="3">
    <source>
        <dbReference type="ARBA" id="ARBA00034808"/>
    </source>
</evidence>
<dbReference type="GO" id="GO:0005737">
    <property type="term" value="C:cytoplasm"/>
    <property type="evidence" value="ECO:0007669"/>
    <property type="project" value="TreeGrafter"/>
</dbReference>
<feature type="domain" description="Helicase C-terminal" evidence="4">
    <location>
        <begin position="5"/>
        <end position="154"/>
    </location>
</feature>
<evidence type="ECO:0000313" key="5">
    <source>
        <dbReference type="EMBL" id="CRZ06702.1"/>
    </source>
</evidence>
<reference evidence="5" key="1">
    <citation type="submission" date="2015-04" db="EMBL/GenBank/DDBJ databases">
        <title>The genome sequence of the plant pathogenic Rhizarian Plasmodiophora brassicae reveals insights in its biotrophic life cycle and the origin of chitin synthesis.</title>
        <authorList>
            <person name="Schwelm A."/>
            <person name="Fogelqvist J."/>
            <person name="Knaust A."/>
            <person name="Julke S."/>
            <person name="Lilja T."/>
            <person name="Dhandapani V."/>
            <person name="Bonilla-Rosso G."/>
            <person name="Karlsson M."/>
            <person name="Shevchenko A."/>
            <person name="Choi S.R."/>
            <person name="Kim H.G."/>
            <person name="Park J.Y."/>
            <person name="Lim Y.P."/>
            <person name="Ludwig-Muller J."/>
            <person name="Dixelius C."/>
        </authorList>
    </citation>
    <scope>NUCLEOTIDE SEQUENCE</scope>
    <source>
        <tissue evidence="5">Potato root galls</tissue>
    </source>
</reference>
<dbReference type="GO" id="GO:0009378">
    <property type="term" value="F:four-way junction helicase activity"/>
    <property type="evidence" value="ECO:0007669"/>
    <property type="project" value="TreeGrafter"/>
</dbReference>
<comment type="catalytic activity">
    <reaction evidence="2">
        <text>Couples ATP hydrolysis with the unwinding of duplex DNA by translocating in the 3'-5' direction.</text>
        <dbReference type="EC" id="5.6.2.4"/>
    </reaction>
</comment>
<dbReference type="EC" id="5.6.2.4" evidence="3"/>
<dbReference type="EMBL" id="HACM01006261">
    <property type="protein sequence ID" value="CRZ06703.1"/>
    <property type="molecule type" value="Transcribed_RNA"/>
</dbReference>
<dbReference type="Pfam" id="PF00271">
    <property type="entry name" value="Helicase_C"/>
    <property type="match status" value="1"/>
</dbReference>
<evidence type="ECO:0000256" key="1">
    <source>
        <dbReference type="ARBA" id="ARBA00005446"/>
    </source>
</evidence>
<dbReference type="SUPFAM" id="SSF52540">
    <property type="entry name" value="P-loop containing nucleoside triphosphate hydrolases"/>
    <property type="match status" value="1"/>
</dbReference>
<dbReference type="GO" id="GO:0005694">
    <property type="term" value="C:chromosome"/>
    <property type="evidence" value="ECO:0007669"/>
    <property type="project" value="TreeGrafter"/>
</dbReference>
<dbReference type="InterPro" id="IPR027417">
    <property type="entry name" value="P-loop_NTPase"/>
</dbReference>
<dbReference type="SMART" id="SM00490">
    <property type="entry name" value="HELICc"/>
    <property type="match status" value="1"/>
</dbReference>
<organism evidence="5">
    <name type="scientific">Spongospora subterranea</name>
    <dbReference type="NCBI Taxonomy" id="70186"/>
    <lineage>
        <taxon>Eukaryota</taxon>
        <taxon>Sar</taxon>
        <taxon>Rhizaria</taxon>
        <taxon>Endomyxa</taxon>
        <taxon>Phytomyxea</taxon>
        <taxon>Plasmodiophorida</taxon>
        <taxon>Plasmodiophoridae</taxon>
        <taxon>Spongospora</taxon>
    </lineage>
</organism>
<dbReference type="GO" id="GO:0043138">
    <property type="term" value="F:3'-5' DNA helicase activity"/>
    <property type="evidence" value="ECO:0007669"/>
    <property type="project" value="UniProtKB-EC"/>
</dbReference>
<comment type="similarity">
    <text evidence="1">Belongs to the helicase family. RecQ subfamily.</text>
</comment>
<dbReference type="PANTHER" id="PTHR13710">
    <property type="entry name" value="DNA HELICASE RECQ FAMILY MEMBER"/>
    <property type="match status" value="1"/>
</dbReference>
<dbReference type="GO" id="GO:0000724">
    <property type="term" value="P:double-strand break repair via homologous recombination"/>
    <property type="evidence" value="ECO:0007669"/>
    <property type="project" value="TreeGrafter"/>
</dbReference>
<proteinExistence type="inferred from homology"/>
<dbReference type="PANTHER" id="PTHR13710:SF149">
    <property type="entry name" value="ATP-DEPENDENT DNA HELICASE TLH2"/>
    <property type="match status" value="1"/>
</dbReference>
<accession>A0A0H5QYA2</accession>
<evidence type="ECO:0000259" key="4">
    <source>
        <dbReference type="PROSITE" id="PS51194"/>
    </source>
</evidence>
<sequence>MNPAQFYEEATDICRRMCHELNGTSKILIFMMSVAAIDLFAASLRVVEPNILIFHGQLDPEEKSLFMTRWPSCRCVVATSAFGAGVDCPEVRAVVHITGAYDIISFAQESGRAGRDGRPATSLTISNEMMRTSMLHLTGNGPDSDLKIMFDWIANAKKCRRQFMHSHLDQDAQPCISWADAQLCDICCDDQNAVSQSEWSPTGPAPTTDSGGPASIVISIPALQAERACHNREQLKQRLWKILKEIGPHCIFCYAKSRHLAKHTLHQCALMRKRCLKCCGSHPVSQCKYKFCPSGIIGTCYACALPQQEGFHDQQNCQGKHPAYDKVWPLSWAIMRSEHCSTHIQRVFGKVDDDEACIHKFLFQQDSNFRVSMMVIIFVEFFKHGLRL</sequence>
<dbReference type="Gene3D" id="3.40.50.300">
    <property type="entry name" value="P-loop containing nucleotide triphosphate hydrolases"/>
    <property type="match status" value="1"/>
</dbReference>
<name>A0A0H5QYA2_9EUKA</name>
<dbReference type="AlphaFoldDB" id="A0A0H5QYA2"/>